<dbReference type="PANTHER" id="PTHR48062">
    <property type="entry name" value="RECEPTOR-LIKE PROTEIN 14"/>
    <property type="match status" value="1"/>
</dbReference>
<dbReference type="InterPro" id="IPR001611">
    <property type="entry name" value="Leu-rich_rpt"/>
</dbReference>
<dbReference type="Pfam" id="PF00560">
    <property type="entry name" value="LRR_1"/>
    <property type="match status" value="8"/>
</dbReference>
<dbReference type="InterPro" id="IPR003591">
    <property type="entry name" value="Leu-rich_rpt_typical-subtyp"/>
</dbReference>
<dbReference type="PROSITE" id="PS51450">
    <property type="entry name" value="LRR"/>
    <property type="match status" value="1"/>
</dbReference>
<dbReference type="GeneID" id="104713057"/>
<dbReference type="RefSeq" id="XP_010428402.2">
    <property type="nucleotide sequence ID" value="XM_010430100.2"/>
</dbReference>
<evidence type="ECO:0000256" key="5">
    <source>
        <dbReference type="SAM" id="Phobius"/>
    </source>
</evidence>
<evidence type="ECO:0000256" key="4">
    <source>
        <dbReference type="ARBA" id="ARBA00023170"/>
    </source>
</evidence>
<proteinExistence type="inferred from homology"/>
<keyword evidence="4" id="KW-0675">Receptor</keyword>
<gene>
    <name evidence="7" type="primary">LOC104713057</name>
</gene>
<keyword evidence="5" id="KW-0472">Membrane</keyword>
<keyword evidence="3" id="KW-0677">Repeat</keyword>
<protein>
    <submittedName>
        <fullName evidence="7">MDIS1-interacting receptor like kinase 1-like</fullName>
    </submittedName>
</protein>
<evidence type="ECO:0000313" key="6">
    <source>
        <dbReference type="Proteomes" id="UP000694864"/>
    </source>
</evidence>
<feature type="transmembrane region" description="Helical" evidence="5">
    <location>
        <begin position="557"/>
        <end position="579"/>
    </location>
</feature>
<keyword evidence="5" id="KW-1133">Transmembrane helix</keyword>
<keyword evidence="2" id="KW-0433">Leucine-rich repeat</keyword>
<dbReference type="PRINTS" id="PR00019">
    <property type="entry name" value="LEURICHRPT"/>
</dbReference>
<keyword evidence="6" id="KW-1185">Reference proteome</keyword>
<reference evidence="6" key="1">
    <citation type="journal article" date="2014" name="Nat. Commun.">
        <title>The emerging biofuel crop Camelina sativa retains a highly undifferentiated hexaploid genome structure.</title>
        <authorList>
            <person name="Kagale S."/>
            <person name="Koh C."/>
            <person name="Nixon J."/>
            <person name="Bollina V."/>
            <person name="Clarke W.E."/>
            <person name="Tuteja R."/>
            <person name="Spillane C."/>
            <person name="Robinson S.J."/>
            <person name="Links M.G."/>
            <person name="Clarke C."/>
            <person name="Higgins E.E."/>
            <person name="Huebert T."/>
            <person name="Sharpe A.G."/>
            <person name="Parkin I.A."/>
        </authorList>
    </citation>
    <scope>NUCLEOTIDE SEQUENCE [LARGE SCALE GENOMIC DNA]</scope>
    <source>
        <strain evidence="6">cv. DH55</strain>
    </source>
</reference>
<keyword evidence="5" id="KW-0812">Transmembrane</keyword>
<evidence type="ECO:0000313" key="7">
    <source>
        <dbReference type="RefSeq" id="XP_010428402.2"/>
    </source>
</evidence>
<reference evidence="7" key="2">
    <citation type="submission" date="2025-08" db="UniProtKB">
        <authorList>
            <consortium name="RefSeq"/>
        </authorList>
    </citation>
    <scope>IDENTIFICATION</scope>
    <source>
        <tissue evidence="7">Leaf</tissue>
    </source>
</reference>
<evidence type="ECO:0000256" key="1">
    <source>
        <dbReference type="ARBA" id="ARBA00009592"/>
    </source>
</evidence>
<dbReference type="Proteomes" id="UP000694864">
    <property type="component" value="Chromosome 9"/>
</dbReference>
<dbReference type="SUPFAM" id="SSF52058">
    <property type="entry name" value="L domain-like"/>
    <property type="match status" value="2"/>
</dbReference>
<comment type="similarity">
    <text evidence="1">Belongs to the RLP family.</text>
</comment>
<evidence type="ECO:0000256" key="3">
    <source>
        <dbReference type="ARBA" id="ARBA00022737"/>
    </source>
</evidence>
<organism evidence="6 7">
    <name type="scientific">Camelina sativa</name>
    <name type="common">False flax</name>
    <name type="synonym">Myagrum sativum</name>
    <dbReference type="NCBI Taxonomy" id="90675"/>
    <lineage>
        <taxon>Eukaryota</taxon>
        <taxon>Viridiplantae</taxon>
        <taxon>Streptophyta</taxon>
        <taxon>Embryophyta</taxon>
        <taxon>Tracheophyta</taxon>
        <taxon>Spermatophyta</taxon>
        <taxon>Magnoliopsida</taxon>
        <taxon>eudicotyledons</taxon>
        <taxon>Gunneridae</taxon>
        <taxon>Pentapetalae</taxon>
        <taxon>rosids</taxon>
        <taxon>malvids</taxon>
        <taxon>Brassicales</taxon>
        <taxon>Brassicaceae</taxon>
        <taxon>Camelineae</taxon>
        <taxon>Camelina</taxon>
    </lineage>
</organism>
<dbReference type="PANTHER" id="PTHR48062:SF42">
    <property type="entry name" value="RECEPTOR-LIKE PROTEIN 14"/>
    <property type="match status" value="1"/>
</dbReference>
<name>A0ABM0TM55_CAMSA</name>
<dbReference type="InterPro" id="IPR051502">
    <property type="entry name" value="RLP_Defense_Trigger"/>
</dbReference>
<dbReference type="SMART" id="SM00369">
    <property type="entry name" value="LRR_TYP"/>
    <property type="match status" value="7"/>
</dbReference>
<dbReference type="InterPro" id="IPR032675">
    <property type="entry name" value="LRR_dom_sf"/>
</dbReference>
<evidence type="ECO:0000256" key="2">
    <source>
        <dbReference type="ARBA" id="ARBA00022614"/>
    </source>
</evidence>
<dbReference type="Gene3D" id="3.80.10.10">
    <property type="entry name" value="Ribonuclease Inhibitor"/>
    <property type="match status" value="4"/>
</dbReference>
<sequence>SLEKIPNFLIHQKNLRLVDLSSNRLSRDIPTWLLENNPELKVLQLQNNSFTIFQIPTIVHKLQVLDLSSNDITGVLPDNIGLVLPRLLHMNGSDNVFQGNLPLFMGEMKNIVFLDLSYNNLSGELPRSLFTGCFSLTILLLSHNRFSGHILPIETSLTLLIVLRMNNNLFTEEIGVGLLTLVNLSIFDASNNRLTGAIPSSMPDSSHLIMLLLSNNLLEGTLPPSLLAIHHLNFLDLSGNLLSGDLPSSDVNSMYGLKLFLHNNSFTGPLPSTLLEKTKILDLRNNKLSGSIPQFVSTMNMRIFLLRGNNLTGSIPKKLCDMTSIRLLDLSNNKLNGVIPSCLYNLSTKLGEEEPLSGFSVGIGFGDSLEMEFYKSTFLVDKFMLYYDSISLNVEIEFAAKQRYDSYGGGTLDYMYGLDLSSNELSGAIPAELGDLSKLRALNLSRNFLSSRIPSSFSKLKDIESLDLSYNMLHGSIPHQLTNLSSLAVFNVSYNNLSGIIPQGGQFNTFNENSYLGNPLLCGSQTDRSCETKKKTKEADNGTEEREDDEAAIDMLVFYWTTGSTYVIALIGILVLMCFDCPWRRTWLHAVAEAHRVLWVQLTPITF</sequence>
<accession>A0ABM0TM55</accession>
<feature type="non-terminal residue" evidence="7">
    <location>
        <position position="1"/>
    </location>
</feature>